<feature type="transmembrane region" description="Helical" evidence="2">
    <location>
        <begin position="251"/>
        <end position="283"/>
    </location>
</feature>
<reference evidence="4" key="2">
    <citation type="journal article" date="2021" name="PeerJ">
        <title>Extensive microbial diversity within the chicken gut microbiome revealed by metagenomics and culture.</title>
        <authorList>
            <person name="Gilroy R."/>
            <person name="Ravi A."/>
            <person name="Getino M."/>
            <person name="Pursley I."/>
            <person name="Horton D.L."/>
            <person name="Alikhan N.F."/>
            <person name="Baker D."/>
            <person name="Gharbi K."/>
            <person name="Hall N."/>
            <person name="Watson M."/>
            <person name="Adriaenssens E.M."/>
            <person name="Foster-Nyarko E."/>
            <person name="Jarju S."/>
            <person name="Secka A."/>
            <person name="Antonio M."/>
            <person name="Oren A."/>
            <person name="Chaudhuri R.R."/>
            <person name="La Ragione R."/>
            <person name="Hildebrand F."/>
            <person name="Pallen M.J."/>
        </authorList>
    </citation>
    <scope>NUCLEOTIDE SEQUENCE</scope>
    <source>
        <strain evidence="4">3924</strain>
    </source>
</reference>
<keyword evidence="2" id="KW-0812">Transmembrane</keyword>
<evidence type="ECO:0000256" key="2">
    <source>
        <dbReference type="SAM" id="Phobius"/>
    </source>
</evidence>
<dbReference type="Pfam" id="PF13240">
    <property type="entry name" value="Zn_Ribbon_1"/>
    <property type="match status" value="1"/>
</dbReference>
<proteinExistence type="predicted"/>
<evidence type="ECO:0000256" key="1">
    <source>
        <dbReference type="SAM" id="MobiDB-lite"/>
    </source>
</evidence>
<dbReference type="Proteomes" id="UP000712007">
    <property type="component" value="Unassembled WGS sequence"/>
</dbReference>
<dbReference type="InterPro" id="IPR026870">
    <property type="entry name" value="Zinc_ribbon_dom"/>
</dbReference>
<reference evidence="4" key="1">
    <citation type="submission" date="2020-10" db="EMBL/GenBank/DDBJ databases">
        <authorList>
            <person name="Gilroy R."/>
        </authorList>
    </citation>
    <scope>NUCLEOTIDE SEQUENCE</scope>
    <source>
        <strain evidence="4">3924</strain>
    </source>
</reference>
<feature type="transmembrane region" description="Helical" evidence="2">
    <location>
        <begin position="329"/>
        <end position="347"/>
    </location>
</feature>
<accession>A0A940DK79</accession>
<gene>
    <name evidence="4" type="ORF">IAC51_07430</name>
</gene>
<keyword evidence="2" id="KW-0472">Membrane</keyword>
<feature type="region of interest" description="Disordered" evidence="1">
    <location>
        <begin position="57"/>
        <end position="79"/>
    </location>
</feature>
<evidence type="ECO:0000313" key="5">
    <source>
        <dbReference type="Proteomes" id="UP000712007"/>
    </source>
</evidence>
<feature type="domain" description="Zinc-ribbon" evidence="3">
    <location>
        <begin position="2"/>
        <end position="24"/>
    </location>
</feature>
<organism evidence="4 5">
    <name type="scientific">Candidatus Aphodosoma intestinipullorum</name>
    <dbReference type="NCBI Taxonomy" id="2840674"/>
    <lineage>
        <taxon>Bacteria</taxon>
        <taxon>Pseudomonadati</taxon>
        <taxon>Bacteroidota</taxon>
        <taxon>Bacteroidia</taxon>
        <taxon>Bacteroidales</taxon>
        <taxon>Candidatus Aphodosoma</taxon>
    </lineage>
</organism>
<dbReference type="EMBL" id="JADIMV010000129">
    <property type="protein sequence ID" value="MBO8440465.1"/>
    <property type="molecule type" value="Genomic_DNA"/>
</dbReference>
<name>A0A940DK79_9BACT</name>
<feature type="compositionally biased region" description="Basic and acidic residues" evidence="1">
    <location>
        <begin position="57"/>
        <end position="73"/>
    </location>
</feature>
<evidence type="ECO:0000313" key="4">
    <source>
        <dbReference type="EMBL" id="MBO8440465.1"/>
    </source>
</evidence>
<protein>
    <submittedName>
        <fullName evidence="4">Zinc ribbon domain-containing protein</fullName>
    </submittedName>
</protein>
<sequence>MYCKECGFQLSEGTKYCPNCGTKVELSGMGNIEQNAVWGKIDDEDTAGDSNSVAKKAHWENGHGGTEERKSEQTVKAPEVTVAQKKEIKKERKQVRERVRNVSCGNSDYMDNIFVVHEEYYEDDRYIRSESYWYVDATGKRISGFYDWVSSEIINGTATIVKSHGKYSCGKFENNHLREITKTIFGRNCDNISECVNFHEQRKKSFVLGYEDRQNANNAEDRLYMYDDTGLYRVKRRLVFKFKYIAEMLNLYLVMMGFYCLFCIIGAFLCLPVVWLICFFLWLTFSLVFEMFGFDGESSNVMEYLEMIACDVENALNGLFGGENSHEPGGYSFFLSLIIVNVLVLSIKSMRDNLFYFFSPWKMSMPFYIKKGRLVTDPDIFLKSTVC</sequence>
<keyword evidence="2" id="KW-1133">Transmembrane helix</keyword>
<dbReference type="AlphaFoldDB" id="A0A940DK79"/>
<comment type="caution">
    <text evidence="4">The sequence shown here is derived from an EMBL/GenBank/DDBJ whole genome shotgun (WGS) entry which is preliminary data.</text>
</comment>
<evidence type="ECO:0000259" key="3">
    <source>
        <dbReference type="Pfam" id="PF13240"/>
    </source>
</evidence>